<proteinExistence type="inferred from homology"/>
<evidence type="ECO:0000256" key="7">
    <source>
        <dbReference type="SAM" id="MobiDB-lite"/>
    </source>
</evidence>
<dbReference type="Pfam" id="PF00082">
    <property type="entry name" value="Peptidase_S8"/>
    <property type="match status" value="1"/>
</dbReference>
<reference evidence="9" key="2">
    <citation type="submission" date="2020-08" db="EMBL/GenBank/DDBJ databases">
        <authorList>
            <person name="Chen M."/>
            <person name="Teng W."/>
            <person name="Zhao L."/>
            <person name="Hu C."/>
            <person name="Zhou Y."/>
            <person name="Han B."/>
            <person name="Song L."/>
            <person name="Shu W."/>
        </authorList>
    </citation>
    <scope>NUCLEOTIDE SEQUENCE</scope>
    <source>
        <strain evidence="9">FACHB-1375</strain>
    </source>
</reference>
<dbReference type="InterPro" id="IPR050557">
    <property type="entry name" value="RTX_toxin/Mannuronan_C5-epim"/>
</dbReference>
<keyword evidence="2" id="KW-0964">Secreted</keyword>
<dbReference type="PANTHER" id="PTHR38340:SF1">
    <property type="entry name" value="S-LAYER PROTEIN"/>
    <property type="match status" value="1"/>
</dbReference>
<dbReference type="SUPFAM" id="SSF51120">
    <property type="entry name" value="beta-Roll"/>
    <property type="match status" value="2"/>
</dbReference>
<dbReference type="GO" id="GO:0004252">
    <property type="term" value="F:serine-type endopeptidase activity"/>
    <property type="evidence" value="ECO:0007669"/>
    <property type="project" value="UniProtKB-UniRule"/>
</dbReference>
<dbReference type="InterPro" id="IPR015500">
    <property type="entry name" value="Peptidase_S8_subtilisin-rel"/>
</dbReference>
<dbReference type="SUPFAM" id="SSF52743">
    <property type="entry name" value="Subtilisin-like"/>
    <property type="match status" value="1"/>
</dbReference>
<evidence type="ECO:0000256" key="6">
    <source>
        <dbReference type="PROSITE-ProRule" id="PRU01240"/>
    </source>
</evidence>
<dbReference type="CDD" id="cd04842">
    <property type="entry name" value="Peptidases_S8_Kp43_protease"/>
    <property type="match status" value="1"/>
</dbReference>
<dbReference type="SUPFAM" id="SSF49785">
    <property type="entry name" value="Galactose-binding domain-like"/>
    <property type="match status" value="1"/>
</dbReference>
<name>A0A926VBG9_9CYAN</name>
<accession>A0A926VBG9</accession>
<dbReference type="Pfam" id="PF00353">
    <property type="entry name" value="HemolysinCabind"/>
    <property type="match status" value="3"/>
</dbReference>
<feature type="active site" description="Charge relay system" evidence="6">
    <location>
        <position position="197"/>
    </location>
</feature>
<evidence type="ECO:0000259" key="8">
    <source>
        <dbReference type="Pfam" id="PF00082"/>
    </source>
</evidence>
<comment type="caution">
    <text evidence="9">The sequence shown here is derived from an EMBL/GenBank/DDBJ whole genome shotgun (WGS) entry which is preliminary data.</text>
</comment>
<dbReference type="PROSITE" id="PS00330">
    <property type="entry name" value="HEMOLYSIN_CALCIUM"/>
    <property type="match status" value="6"/>
</dbReference>
<keyword evidence="4 6" id="KW-0378">Hydrolase</keyword>
<dbReference type="InterPro" id="IPR023828">
    <property type="entry name" value="Peptidase_S8_Ser-AS"/>
</dbReference>
<dbReference type="GO" id="GO:0005576">
    <property type="term" value="C:extracellular region"/>
    <property type="evidence" value="ECO:0007669"/>
    <property type="project" value="UniProtKB-SubCell"/>
</dbReference>
<organism evidence="9 10">
    <name type="scientific">Aerosakkonema funiforme FACHB-1375</name>
    <dbReference type="NCBI Taxonomy" id="2949571"/>
    <lineage>
        <taxon>Bacteria</taxon>
        <taxon>Bacillati</taxon>
        <taxon>Cyanobacteriota</taxon>
        <taxon>Cyanophyceae</taxon>
        <taxon>Oscillatoriophycideae</taxon>
        <taxon>Aerosakkonematales</taxon>
        <taxon>Aerosakkonemataceae</taxon>
        <taxon>Aerosakkonema</taxon>
    </lineage>
</organism>
<dbReference type="PRINTS" id="PR00313">
    <property type="entry name" value="CABNDNGRPT"/>
</dbReference>
<evidence type="ECO:0000256" key="3">
    <source>
        <dbReference type="ARBA" id="ARBA00022670"/>
    </source>
</evidence>
<dbReference type="InterPro" id="IPR011049">
    <property type="entry name" value="Serralysin-like_metalloprot_C"/>
</dbReference>
<dbReference type="EMBL" id="JACJPW010000001">
    <property type="protein sequence ID" value="MBD2179519.1"/>
    <property type="molecule type" value="Genomic_DNA"/>
</dbReference>
<dbReference type="RefSeq" id="WP_190460785.1">
    <property type="nucleotide sequence ID" value="NZ_JACJPW010000001.1"/>
</dbReference>
<keyword evidence="10" id="KW-1185">Reference proteome</keyword>
<comment type="similarity">
    <text evidence="6">Belongs to the peptidase S8 family.</text>
</comment>
<dbReference type="InterPro" id="IPR034058">
    <property type="entry name" value="TagA/B/C/D_pept_dom"/>
</dbReference>
<protein>
    <submittedName>
        <fullName evidence="9">S8 family serine peptidase</fullName>
    </submittedName>
</protein>
<feature type="region of interest" description="Disordered" evidence="7">
    <location>
        <begin position="800"/>
        <end position="822"/>
    </location>
</feature>
<feature type="active site" description="Charge relay system" evidence="6">
    <location>
        <position position="462"/>
    </location>
</feature>
<evidence type="ECO:0000256" key="5">
    <source>
        <dbReference type="ARBA" id="ARBA00022825"/>
    </source>
</evidence>
<evidence type="ECO:0000256" key="2">
    <source>
        <dbReference type="ARBA" id="ARBA00022525"/>
    </source>
</evidence>
<sequence>MVLPIDLNNQPSWFDPEYYLNENVDVKIAIDAGIVNSALEHFAYFGAKESRNPHKNFNSDFYLEQYSDVADAVTKGEFESAFQHWLLFGQYEGRVTTSQELVSTLVPPILGTFSDETPVQQNPTVDLSALGFRFLNKPLKVAEGLELVATGPSPDRLSIRKPDNVNAADTTNADQLWSGGGLGLNLNGTGVTVGIWDGGRVRNTHQEFGSRVTFGDSASSFEDHATHVAGTIGATGVNPSAHGMADRVNIRSYDWNDDYAEMNAAASQIDLSNHSYGSLSGWDLYNWGSGNEDTWFGDRSLSATEDPNFGKYSTTARDLDQVLYNNPNLLSIWAAGNDRDDVYRNYKGNNTYVTYLSNAIGGPGWYRVSTTKYAAPPGDGNGGTGYDSLTPAQVAKNTLVVGAIDDITADPYNNSNVKMAYFSNWGPTDDGRVRPDVVGNGVNLFSSVATSDTAYATYSGTSMATPNVTGTAALLYQHYKNLYGGASPKSATMKGLLIHTAFDSGNVGPDYTYGWGVVDGAAAAKFLTNAKSANQTDLLFEQTYTGTARTLNVNSNGSSPLKATIVWTDPAGPLQNNNLDDPTSVLVNDLDLWITGPNGITYRPWTLDPANPSASAVRTAANHRDNTEQVLIDAPIAGNYTINIGHTGSSFTQNYSLLIGGVTSASSSTNIIGTAGNDTLNGTAGNDTIAGLDGDDILNGLDGNDSIDGGNGSDTLDGGSGNDSLAGGAGNDIYVVDSSNDAIVENSNGGIDTVLSSVSWTLGDNLENLTLTGTGAINGTGNTLDNVIAGNTGNNVLGGDVGNDTLSGNGGNDNLNGGNGSDSLNGGDGLDTIAGGFGIDTISGGAGNDVLTGQGSSDSFVYATGSAFAAADVGVDSITDFVPGIDRIVLSKQTFTALLSSVGNGFSIASDFATVLTDTGAATNGARIVYNRVNGNLFYNQNGAASGFGSGDKFATLATKPLISAADFSLV</sequence>
<comment type="subcellular location">
    <subcellularLocation>
        <location evidence="1">Secreted</location>
    </subcellularLocation>
</comment>
<dbReference type="PROSITE" id="PS51892">
    <property type="entry name" value="SUBTILASE"/>
    <property type="match status" value="1"/>
</dbReference>
<dbReference type="PANTHER" id="PTHR38340">
    <property type="entry name" value="S-LAYER PROTEIN"/>
    <property type="match status" value="1"/>
</dbReference>
<dbReference type="InterPro" id="IPR001343">
    <property type="entry name" value="Hemolysn_Ca-bd"/>
</dbReference>
<evidence type="ECO:0000313" key="10">
    <source>
        <dbReference type="Proteomes" id="UP000641646"/>
    </source>
</evidence>
<evidence type="ECO:0000256" key="4">
    <source>
        <dbReference type="ARBA" id="ARBA00022801"/>
    </source>
</evidence>
<dbReference type="PRINTS" id="PR00723">
    <property type="entry name" value="SUBTILISIN"/>
</dbReference>
<dbReference type="GO" id="GO:0006508">
    <property type="term" value="P:proteolysis"/>
    <property type="evidence" value="ECO:0007669"/>
    <property type="project" value="UniProtKB-KW"/>
</dbReference>
<dbReference type="InterPro" id="IPR018511">
    <property type="entry name" value="Hemolysin-typ_Ca-bd_CS"/>
</dbReference>
<gene>
    <name evidence="9" type="ORF">H6G03_00030</name>
</gene>
<dbReference type="Gene3D" id="2.60.120.380">
    <property type="match status" value="1"/>
</dbReference>
<dbReference type="GO" id="GO:0005509">
    <property type="term" value="F:calcium ion binding"/>
    <property type="evidence" value="ECO:0007669"/>
    <property type="project" value="InterPro"/>
</dbReference>
<dbReference type="PROSITE" id="PS00138">
    <property type="entry name" value="SUBTILASE_SER"/>
    <property type="match status" value="1"/>
</dbReference>
<evidence type="ECO:0000256" key="1">
    <source>
        <dbReference type="ARBA" id="ARBA00004613"/>
    </source>
</evidence>
<keyword evidence="3 6" id="KW-0645">Protease</keyword>
<dbReference type="Proteomes" id="UP000641646">
    <property type="component" value="Unassembled WGS sequence"/>
</dbReference>
<feature type="domain" description="Peptidase S8/S53" evidence="8">
    <location>
        <begin position="215"/>
        <end position="516"/>
    </location>
</feature>
<dbReference type="Gene3D" id="2.150.10.10">
    <property type="entry name" value="Serralysin-like metalloprotease, C-terminal"/>
    <property type="match status" value="2"/>
</dbReference>
<evidence type="ECO:0000313" key="9">
    <source>
        <dbReference type="EMBL" id="MBD2179519.1"/>
    </source>
</evidence>
<dbReference type="InterPro" id="IPR008979">
    <property type="entry name" value="Galactose-bd-like_sf"/>
</dbReference>
<dbReference type="Gene3D" id="3.40.50.200">
    <property type="entry name" value="Peptidase S8/S53 domain"/>
    <property type="match status" value="1"/>
</dbReference>
<keyword evidence="5 6" id="KW-0720">Serine protease</keyword>
<reference evidence="9" key="1">
    <citation type="journal article" date="2015" name="ISME J.">
        <title>Draft Genome Sequence of Streptomyces incarnatus NRRL8089, which Produces the Nucleoside Antibiotic Sinefungin.</title>
        <authorList>
            <person name="Oshima K."/>
            <person name="Hattori M."/>
            <person name="Shimizu H."/>
            <person name="Fukuda K."/>
            <person name="Nemoto M."/>
            <person name="Inagaki K."/>
            <person name="Tamura T."/>
        </authorList>
    </citation>
    <scope>NUCLEOTIDE SEQUENCE</scope>
    <source>
        <strain evidence="9">FACHB-1375</strain>
    </source>
</reference>
<feature type="region of interest" description="Disordered" evidence="7">
    <location>
        <begin position="703"/>
        <end position="723"/>
    </location>
</feature>
<dbReference type="InterPro" id="IPR036852">
    <property type="entry name" value="Peptidase_S8/S53_dom_sf"/>
</dbReference>
<dbReference type="InterPro" id="IPR000209">
    <property type="entry name" value="Peptidase_S8/S53_dom"/>
</dbReference>
<dbReference type="AlphaFoldDB" id="A0A926VBG9"/>
<feature type="active site" description="Charge relay system" evidence="6">
    <location>
        <position position="224"/>
    </location>
</feature>